<keyword evidence="2" id="KW-1133">Transmembrane helix</keyword>
<feature type="transmembrane region" description="Helical" evidence="2">
    <location>
        <begin position="115"/>
        <end position="136"/>
    </location>
</feature>
<dbReference type="EMBL" id="CAXLJM020000041">
    <property type="protein sequence ID" value="CAL8109394.1"/>
    <property type="molecule type" value="Genomic_DNA"/>
</dbReference>
<gene>
    <name evidence="3" type="ORF">ODALV1_LOCUS13323</name>
</gene>
<feature type="compositionally biased region" description="Acidic residues" evidence="1">
    <location>
        <begin position="312"/>
        <end position="325"/>
    </location>
</feature>
<feature type="transmembrane region" description="Helical" evidence="2">
    <location>
        <begin position="148"/>
        <end position="169"/>
    </location>
</feature>
<organism evidence="3 4">
    <name type="scientific">Orchesella dallaii</name>
    <dbReference type="NCBI Taxonomy" id="48710"/>
    <lineage>
        <taxon>Eukaryota</taxon>
        <taxon>Metazoa</taxon>
        <taxon>Ecdysozoa</taxon>
        <taxon>Arthropoda</taxon>
        <taxon>Hexapoda</taxon>
        <taxon>Collembola</taxon>
        <taxon>Entomobryomorpha</taxon>
        <taxon>Entomobryoidea</taxon>
        <taxon>Orchesellidae</taxon>
        <taxon>Orchesellinae</taxon>
        <taxon>Orchesella</taxon>
    </lineage>
</organism>
<reference evidence="3 4" key="1">
    <citation type="submission" date="2024-08" db="EMBL/GenBank/DDBJ databases">
        <authorList>
            <person name="Cucini C."/>
            <person name="Frati F."/>
        </authorList>
    </citation>
    <scope>NUCLEOTIDE SEQUENCE [LARGE SCALE GENOMIC DNA]</scope>
</reference>
<evidence type="ECO:0000256" key="1">
    <source>
        <dbReference type="SAM" id="MobiDB-lite"/>
    </source>
</evidence>
<feature type="compositionally biased region" description="Low complexity" evidence="1">
    <location>
        <begin position="326"/>
        <end position="342"/>
    </location>
</feature>
<evidence type="ECO:0000313" key="4">
    <source>
        <dbReference type="Proteomes" id="UP001642540"/>
    </source>
</evidence>
<comment type="caution">
    <text evidence="3">The sequence shown here is derived from an EMBL/GenBank/DDBJ whole genome shotgun (WGS) entry which is preliminary data.</text>
</comment>
<feature type="compositionally biased region" description="Basic and acidic residues" evidence="1">
    <location>
        <begin position="492"/>
        <end position="502"/>
    </location>
</feature>
<feature type="region of interest" description="Disordered" evidence="1">
    <location>
        <begin position="489"/>
        <end position="548"/>
    </location>
</feature>
<dbReference type="Proteomes" id="UP001642540">
    <property type="component" value="Unassembled WGS sequence"/>
</dbReference>
<evidence type="ECO:0000313" key="3">
    <source>
        <dbReference type="EMBL" id="CAL8109394.1"/>
    </source>
</evidence>
<sequence>MMADDKKDNVYRTWLRYFGAADICIFPLALGIITFYMLQARTHLNLWQEGPSDGTIEWVVSKTRKYESILYYTGNLENETSRAAQLLGMYSDMNERCGTFTVDITKIIKWSFVDILVLINLVSHALTLVVGAFIYYTTRNQSDASVSSIRLILGVVILILLMETVSCYLVKGRSLCPIMSLANLVFIQATLFIILYRISHIIAVHKYLQITAMSEYERIRIENKEARKSYEFSTTTILAPDESPKSHLEVFVHDTATNLSDSSQSNIEHETIGKQVDTYSSISSESPPINPVATKKNEINLAMKLDLTKELQEDESSITDDEYEEGSNTSTGASAHTTSGATFNSSKENIETTLNTQDYATMASAIDDTISADGALRDKRPSSLINLTTTPVDDIALPQGSIVIESDVPRPPPPTLDYDANADLSVQENVVRTSTPPQTPDTLQNNMNNLSKQSAANLTDYKSGVSLFERTSEITPGKTAAHFTIIRPKTRRNGDEQAKADVPHISTVINSPRNPKNRKVSFSGDQERRKKSQRPGINAVNKDGKETK</sequence>
<evidence type="ECO:0000256" key="2">
    <source>
        <dbReference type="SAM" id="Phobius"/>
    </source>
</evidence>
<keyword evidence="2" id="KW-0472">Membrane</keyword>
<protein>
    <submittedName>
        <fullName evidence="3">Uncharacterized protein</fullName>
    </submittedName>
</protein>
<keyword evidence="4" id="KW-1185">Reference proteome</keyword>
<feature type="transmembrane region" description="Helical" evidence="2">
    <location>
        <begin position="14"/>
        <end position="38"/>
    </location>
</feature>
<name>A0ABP1QNF0_9HEXA</name>
<proteinExistence type="predicted"/>
<accession>A0ABP1QNF0</accession>
<feature type="transmembrane region" description="Helical" evidence="2">
    <location>
        <begin position="181"/>
        <end position="199"/>
    </location>
</feature>
<feature type="region of interest" description="Disordered" evidence="1">
    <location>
        <begin position="312"/>
        <end position="349"/>
    </location>
</feature>
<keyword evidence="2" id="KW-0812">Transmembrane</keyword>